<dbReference type="InterPro" id="IPR023214">
    <property type="entry name" value="HAD_sf"/>
</dbReference>
<dbReference type="PANTHER" id="PTHR18901:SF38">
    <property type="entry name" value="PSEUDOURIDINE-5'-PHOSPHATASE"/>
    <property type="match status" value="1"/>
</dbReference>
<evidence type="ECO:0000256" key="4">
    <source>
        <dbReference type="ARBA" id="ARBA00022842"/>
    </source>
</evidence>
<dbReference type="InterPro" id="IPR023198">
    <property type="entry name" value="PGP-like_dom2"/>
</dbReference>
<dbReference type="Pfam" id="PF00702">
    <property type="entry name" value="Hydrolase"/>
    <property type="match status" value="1"/>
</dbReference>
<proteinExistence type="inferred from homology"/>
<keyword evidence="3" id="KW-0378">Hydrolase</keyword>
<evidence type="ECO:0000256" key="7">
    <source>
        <dbReference type="ARBA" id="ARBA00049369"/>
    </source>
</evidence>
<reference evidence="9" key="1">
    <citation type="submission" date="2015-02" db="EMBL/GenBank/DDBJ databases">
        <title>A transcriptome of Wollemia nobilis - a relic of Gondwana.</title>
        <authorList>
            <person name="Chia J.Y."/>
            <person name="Leong Y.S."/>
            <person name="Abdul Karim S."/>
            <person name="Wan Azmi N."/>
            <person name="Hercus R."/>
            <person name="Croft L."/>
        </authorList>
    </citation>
    <scope>NUCLEOTIDE SEQUENCE</scope>
    <source>
        <strain evidence="9">MaeBrown</strain>
        <tissue evidence="9">Leaf</tissue>
    </source>
</reference>
<dbReference type="SFLD" id="SFLDG01129">
    <property type="entry name" value="C1.5:_HAD__Beta-PGM__Phosphata"/>
    <property type="match status" value="1"/>
</dbReference>
<sequence length="245" mass="27260">MGDVVAPAKFKRVTHVLFDMDGLLLDTEKFYTAVQENILAGYGKHFDWSLKAKMMGKKALEAAQVFVKETGLEGILTPEDFIRRREEMLHSLFPESELMPGAECLIRHLHAHGVPMALATSSHRRHYDLKTTKHKDIFSLMHHIVVGDDPEIKQGKPSPDIFLVAAKRFEDPSLQVENVLVLEDAPTGVAAARNAGMSVVMVPDPNLDSSLWQGADQILSSLMDFVPSDWGLPPYEGQCESDLIL</sequence>
<evidence type="ECO:0000256" key="8">
    <source>
        <dbReference type="ARBA" id="ARBA00061496"/>
    </source>
</evidence>
<dbReference type="GO" id="GO:0006114">
    <property type="term" value="P:glycerol biosynthetic process"/>
    <property type="evidence" value="ECO:0007669"/>
    <property type="project" value="TreeGrafter"/>
</dbReference>
<dbReference type="GO" id="GO:0043136">
    <property type="term" value="F:sn-glycerol 3-phosphatase activity"/>
    <property type="evidence" value="ECO:0007669"/>
    <property type="project" value="TreeGrafter"/>
</dbReference>
<keyword evidence="2" id="KW-0479">Metal-binding</keyword>
<dbReference type="FunFam" id="1.10.150.240:FF:000001">
    <property type="entry name" value="Haloacid dehalogenase-like hydrolase domain"/>
    <property type="match status" value="1"/>
</dbReference>
<dbReference type="GO" id="GO:0046872">
    <property type="term" value="F:metal ion binding"/>
    <property type="evidence" value="ECO:0007669"/>
    <property type="project" value="UniProtKB-KW"/>
</dbReference>
<dbReference type="NCBIfam" id="TIGR01509">
    <property type="entry name" value="HAD-SF-IA-v3"/>
    <property type="match status" value="1"/>
</dbReference>
<comment type="catalytic activity">
    <reaction evidence="6">
        <text>sn-glycerol 3-phosphate + H2O = glycerol + phosphate</text>
        <dbReference type="Rhea" id="RHEA:66372"/>
        <dbReference type="ChEBI" id="CHEBI:15377"/>
        <dbReference type="ChEBI" id="CHEBI:17754"/>
        <dbReference type="ChEBI" id="CHEBI:43474"/>
        <dbReference type="ChEBI" id="CHEBI:57597"/>
        <dbReference type="EC" id="3.1.3.21"/>
    </reaction>
</comment>
<accession>A0A0C9RZ58</accession>
<evidence type="ECO:0000256" key="5">
    <source>
        <dbReference type="ARBA" id="ARBA00038981"/>
    </source>
</evidence>
<evidence type="ECO:0000256" key="3">
    <source>
        <dbReference type="ARBA" id="ARBA00022801"/>
    </source>
</evidence>
<comment type="cofactor">
    <cofactor evidence="1">
        <name>Mg(2+)</name>
        <dbReference type="ChEBI" id="CHEBI:18420"/>
    </cofactor>
</comment>
<comment type="similarity">
    <text evidence="8">Belongs to the HAD-like hydrolase superfamily. DOG/GPP family.</text>
</comment>
<evidence type="ECO:0000256" key="1">
    <source>
        <dbReference type="ARBA" id="ARBA00001946"/>
    </source>
</evidence>
<dbReference type="SFLD" id="SFLDG01135">
    <property type="entry name" value="C1.5.6:_HAD__Beta-PGM__Phospha"/>
    <property type="match status" value="1"/>
</dbReference>
<dbReference type="Gene3D" id="1.10.150.240">
    <property type="entry name" value="Putative phosphatase, domain 2"/>
    <property type="match status" value="1"/>
</dbReference>
<dbReference type="InterPro" id="IPR006439">
    <property type="entry name" value="HAD-SF_hydro_IA"/>
</dbReference>
<dbReference type="SUPFAM" id="SSF56784">
    <property type="entry name" value="HAD-like"/>
    <property type="match status" value="1"/>
</dbReference>
<dbReference type="FunFam" id="3.40.50.1000:FF:000055">
    <property type="entry name" value="Haloacid dehalogenase-like hydrolase family protein"/>
    <property type="match status" value="1"/>
</dbReference>
<organism evidence="9">
    <name type="scientific">Wollemia nobilis</name>
    <dbReference type="NCBI Taxonomy" id="56998"/>
    <lineage>
        <taxon>Eukaryota</taxon>
        <taxon>Viridiplantae</taxon>
        <taxon>Streptophyta</taxon>
        <taxon>Embryophyta</taxon>
        <taxon>Tracheophyta</taxon>
        <taxon>Spermatophyta</taxon>
        <taxon>Pinopsida</taxon>
        <taxon>Pinidae</taxon>
        <taxon>Conifers II</taxon>
        <taxon>Araucariales</taxon>
        <taxon>Araucariaceae</taxon>
        <taxon>Wollemia</taxon>
    </lineage>
</organism>
<dbReference type="Gene3D" id="3.40.50.1000">
    <property type="entry name" value="HAD superfamily/HAD-like"/>
    <property type="match status" value="1"/>
</dbReference>
<dbReference type="EMBL" id="GCHU01001302">
    <property type="protein sequence ID" value="JAG89474.1"/>
    <property type="molecule type" value="Transcribed_RNA"/>
</dbReference>
<dbReference type="InterPro" id="IPR045228">
    <property type="entry name" value="Gpp1/Gpp2-like"/>
</dbReference>
<dbReference type="CDD" id="cd07529">
    <property type="entry name" value="HAD_AtGPP-like"/>
    <property type="match status" value="1"/>
</dbReference>
<dbReference type="AlphaFoldDB" id="A0A0C9RZ58"/>
<dbReference type="PANTHER" id="PTHR18901">
    <property type="entry name" value="2-DEOXYGLUCOSE-6-PHOSPHATE PHOSPHATASE 2"/>
    <property type="match status" value="1"/>
</dbReference>
<evidence type="ECO:0000256" key="2">
    <source>
        <dbReference type="ARBA" id="ARBA00022723"/>
    </source>
</evidence>
<evidence type="ECO:0000313" key="9">
    <source>
        <dbReference type="EMBL" id="JAG89474.1"/>
    </source>
</evidence>
<keyword evidence="4" id="KW-0460">Magnesium</keyword>
<comment type="catalytic activity">
    <reaction evidence="7">
        <text>sn-glycerol 1-phosphate + H2O = glycerol + phosphate</text>
        <dbReference type="Rhea" id="RHEA:46084"/>
        <dbReference type="ChEBI" id="CHEBI:15377"/>
        <dbReference type="ChEBI" id="CHEBI:17754"/>
        <dbReference type="ChEBI" id="CHEBI:43474"/>
        <dbReference type="ChEBI" id="CHEBI:57685"/>
        <dbReference type="EC" id="3.1.3.21"/>
    </reaction>
</comment>
<evidence type="ECO:0000256" key="6">
    <source>
        <dbReference type="ARBA" id="ARBA00048354"/>
    </source>
</evidence>
<protein>
    <recommendedName>
        <fullName evidence="5">glycerol-1-phosphatase</fullName>
        <ecNumber evidence="5">3.1.3.21</ecNumber>
    </recommendedName>
</protein>
<dbReference type="InterPro" id="IPR036412">
    <property type="entry name" value="HAD-like_sf"/>
</dbReference>
<dbReference type="EC" id="3.1.3.21" evidence="5"/>
<dbReference type="SFLD" id="SFLDS00003">
    <property type="entry name" value="Haloacid_Dehalogenase"/>
    <property type="match status" value="1"/>
</dbReference>
<name>A0A0C9RZ58_9CONI</name>